<dbReference type="InterPro" id="IPR050704">
    <property type="entry name" value="Peptidase_C85-like"/>
</dbReference>
<dbReference type="PROSITE" id="PS50802">
    <property type="entry name" value="OTU"/>
    <property type="match status" value="1"/>
</dbReference>
<dbReference type="AlphaFoldDB" id="A0A165GJQ6"/>
<dbReference type="Gene3D" id="3.90.70.80">
    <property type="match status" value="1"/>
</dbReference>
<keyword evidence="4" id="KW-1185">Reference proteome</keyword>
<feature type="compositionally biased region" description="Low complexity" evidence="1">
    <location>
        <begin position="267"/>
        <end position="279"/>
    </location>
</feature>
<feature type="compositionally biased region" description="Polar residues" evidence="1">
    <location>
        <begin position="280"/>
        <end position="301"/>
    </location>
</feature>
<feature type="compositionally biased region" description="Pro residues" evidence="1">
    <location>
        <begin position="249"/>
        <end position="259"/>
    </location>
</feature>
<dbReference type="CDD" id="cd22756">
    <property type="entry name" value="OTU_OTUD3-like"/>
    <property type="match status" value="1"/>
</dbReference>
<gene>
    <name evidence="3" type="ORF">CALCODRAFT_495235</name>
</gene>
<name>A0A165GJQ6_9BASI</name>
<feature type="compositionally biased region" description="Basic residues" evidence="1">
    <location>
        <begin position="238"/>
        <end position="248"/>
    </location>
</feature>
<evidence type="ECO:0000256" key="1">
    <source>
        <dbReference type="SAM" id="MobiDB-lite"/>
    </source>
</evidence>
<dbReference type="GO" id="GO:0016579">
    <property type="term" value="P:protein deubiquitination"/>
    <property type="evidence" value="ECO:0007669"/>
    <property type="project" value="TreeGrafter"/>
</dbReference>
<dbReference type="InterPro" id="IPR003323">
    <property type="entry name" value="OTU_dom"/>
</dbReference>
<accession>A0A165GJQ6</accession>
<feature type="compositionally biased region" description="Basic and acidic residues" evidence="1">
    <location>
        <begin position="365"/>
        <end position="378"/>
    </location>
</feature>
<dbReference type="STRING" id="1353952.A0A165GJQ6"/>
<feature type="compositionally biased region" description="Acidic residues" evidence="1">
    <location>
        <begin position="302"/>
        <end position="311"/>
    </location>
</feature>
<dbReference type="SUPFAM" id="SSF54001">
    <property type="entry name" value="Cysteine proteinases"/>
    <property type="match status" value="1"/>
</dbReference>
<feature type="compositionally biased region" description="Basic and acidic residues" evidence="1">
    <location>
        <begin position="312"/>
        <end position="337"/>
    </location>
</feature>
<organism evidence="3 4">
    <name type="scientific">Calocera cornea HHB12733</name>
    <dbReference type="NCBI Taxonomy" id="1353952"/>
    <lineage>
        <taxon>Eukaryota</taxon>
        <taxon>Fungi</taxon>
        <taxon>Dikarya</taxon>
        <taxon>Basidiomycota</taxon>
        <taxon>Agaricomycotina</taxon>
        <taxon>Dacrymycetes</taxon>
        <taxon>Dacrymycetales</taxon>
        <taxon>Dacrymycetaceae</taxon>
        <taxon>Calocera</taxon>
    </lineage>
</organism>
<dbReference type="Proteomes" id="UP000076842">
    <property type="component" value="Unassembled WGS sequence"/>
</dbReference>
<dbReference type="PANTHER" id="PTHR12419">
    <property type="entry name" value="OTU DOMAIN CONTAINING PROTEIN"/>
    <property type="match status" value="1"/>
</dbReference>
<reference evidence="3 4" key="1">
    <citation type="journal article" date="2016" name="Mol. Biol. Evol.">
        <title>Comparative Genomics of Early-Diverging Mushroom-Forming Fungi Provides Insights into the Origins of Lignocellulose Decay Capabilities.</title>
        <authorList>
            <person name="Nagy L.G."/>
            <person name="Riley R."/>
            <person name="Tritt A."/>
            <person name="Adam C."/>
            <person name="Daum C."/>
            <person name="Floudas D."/>
            <person name="Sun H."/>
            <person name="Yadav J.S."/>
            <person name="Pangilinan J."/>
            <person name="Larsson K.H."/>
            <person name="Matsuura K."/>
            <person name="Barry K."/>
            <person name="Labutti K."/>
            <person name="Kuo R."/>
            <person name="Ohm R.A."/>
            <person name="Bhattacharya S.S."/>
            <person name="Shirouzu T."/>
            <person name="Yoshinaga Y."/>
            <person name="Martin F.M."/>
            <person name="Grigoriev I.V."/>
            <person name="Hibbett D.S."/>
        </authorList>
    </citation>
    <scope>NUCLEOTIDE SEQUENCE [LARGE SCALE GENOMIC DNA]</scope>
    <source>
        <strain evidence="3 4">HHB12733</strain>
    </source>
</reference>
<proteinExistence type="predicted"/>
<dbReference type="Pfam" id="PF02338">
    <property type="entry name" value="OTU"/>
    <property type="match status" value="1"/>
</dbReference>
<dbReference type="InterPro" id="IPR038765">
    <property type="entry name" value="Papain-like_cys_pep_sf"/>
</dbReference>
<feature type="compositionally biased region" description="Basic residues" evidence="1">
    <location>
        <begin position="1"/>
        <end position="11"/>
    </location>
</feature>
<dbReference type="InParanoid" id="A0A165GJQ6"/>
<feature type="compositionally biased region" description="Pro residues" evidence="1">
    <location>
        <begin position="227"/>
        <end position="236"/>
    </location>
</feature>
<sequence length="389" mass="43354">MAKSDKRRIVKHPPNTRGRKPRLVSDVDQSARHLDAQLRSMGLRVVPTEGDGNCLFRALSDQLYGTDRYHATLRKEVCDWLADYPDRYRGFVDDDRSLEDHIAVMRQLGTYGGHLELSAFAHRFQRDVKVVQPGLVYVISCAAPPSPIKSHPSPLTAPSELDEREARRLRREALKKAAEDAVIGPAQTTSVPIYVAYHDWEHYSSLRNVDGPLHGPAIVQDHSVPQIAPPPAPSLPRPRGRPRKHPLPPHRIPLPPSPPHSQAYRDPSPSNSASTSVPSTGTATEASTPPTSNSPKRSASEMSDDDDMDIDDNPRARKAAKSERLPPHELAEAEAVLKKKLSRKERRAVGRVSGTRRVLVRQKPRGMDRPDLRYRESPSGDISFKELLI</sequence>
<dbReference type="OrthoDB" id="415023at2759"/>
<evidence type="ECO:0000313" key="3">
    <source>
        <dbReference type="EMBL" id="KZT58156.1"/>
    </source>
</evidence>
<evidence type="ECO:0000259" key="2">
    <source>
        <dbReference type="PROSITE" id="PS50802"/>
    </source>
</evidence>
<feature type="domain" description="OTU" evidence="2">
    <location>
        <begin position="43"/>
        <end position="209"/>
    </location>
</feature>
<dbReference type="EMBL" id="KV423954">
    <property type="protein sequence ID" value="KZT58156.1"/>
    <property type="molecule type" value="Genomic_DNA"/>
</dbReference>
<dbReference type="PANTHER" id="PTHR12419:SF7">
    <property type="entry name" value="OTU DOMAIN-CONTAINING PROTEIN 3"/>
    <property type="match status" value="1"/>
</dbReference>
<feature type="region of interest" description="Disordered" evidence="1">
    <location>
        <begin position="214"/>
        <end position="380"/>
    </location>
</feature>
<feature type="region of interest" description="Disordered" evidence="1">
    <location>
        <begin position="1"/>
        <end position="24"/>
    </location>
</feature>
<dbReference type="GO" id="GO:0004843">
    <property type="term" value="F:cysteine-type deubiquitinase activity"/>
    <property type="evidence" value="ECO:0007669"/>
    <property type="project" value="TreeGrafter"/>
</dbReference>
<protein>
    <submittedName>
        <fullName evidence="3">Cysteine proteinase</fullName>
    </submittedName>
</protein>
<evidence type="ECO:0000313" key="4">
    <source>
        <dbReference type="Proteomes" id="UP000076842"/>
    </source>
</evidence>